<dbReference type="NCBIfam" id="TIGR02857">
    <property type="entry name" value="CydD"/>
    <property type="match status" value="1"/>
</dbReference>
<evidence type="ECO:0000259" key="9">
    <source>
        <dbReference type="PROSITE" id="PS50929"/>
    </source>
</evidence>
<dbReference type="InterPro" id="IPR011527">
    <property type="entry name" value="ABC1_TM_dom"/>
</dbReference>
<dbReference type="InterPro" id="IPR014216">
    <property type="entry name" value="ABC_transptr_CydD"/>
</dbReference>
<dbReference type="Pfam" id="PF00005">
    <property type="entry name" value="ABC_tran"/>
    <property type="match status" value="1"/>
</dbReference>
<keyword evidence="3" id="KW-0547">Nucleotide-binding</keyword>
<dbReference type="InterPro" id="IPR003439">
    <property type="entry name" value="ABC_transporter-like_ATP-bd"/>
</dbReference>
<keyword evidence="4" id="KW-0067">ATP-binding</keyword>
<dbReference type="OrthoDB" id="9806127at2"/>
<dbReference type="InterPro" id="IPR039421">
    <property type="entry name" value="Type_1_exporter"/>
</dbReference>
<proteinExistence type="predicted"/>
<dbReference type="InterPro" id="IPR003593">
    <property type="entry name" value="AAA+_ATPase"/>
</dbReference>
<dbReference type="GO" id="GO:0005524">
    <property type="term" value="F:ATP binding"/>
    <property type="evidence" value="ECO:0007669"/>
    <property type="project" value="UniProtKB-KW"/>
</dbReference>
<dbReference type="SUPFAM" id="SSF90123">
    <property type="entry name" value="ABC transporter transmembrane region"/>
    <property type="match status" value="1"/>
</dbReference>
<dbReference type="PROSITE" id="PS50893">
    <property type="entry name" value="ABC_TRANSPORTER_2"/>
    <property type="match status" value="1"/>
</dbReference>
<dbReference type="GO" id="GO:0005886">
    <property type="term" value="C:plasma membrane"/>
    <property type="evidence" value="ECO:0007669"/>
    <property type="project" value="UniProtKB-SubCell"/>
</dbReference>
<dbReference type="InterPro" id="IPR036640">
    <property type="entry name" value="ABC1_TM_sf"/>
</dbReference>
<evidence type="ECO:0000256" key="2">
    <source>
        <dbReference type="ARBA" id="ARBA00022692"/>
    </source>
</evidence>
<dbReference type="Pfam" id="PF00664">
    <property type="entry name" value="ABC_membrane"/>
    <property type="match status" value="1"/>
</dbReference>
<evidence type="ECO:0000259" key="8">
    <source>
        <dbReference type="PROSITE" id="PS50893"/>
    </source>
</evidence>
<feature type="transmembrane region" description="Helical" evidence="7">
    <location>
        <begin position="242"/>
        <end position="263"/>
    </location>
</feature>
<keyword evidence="2 7" id="KW-0812">Transmembrane</keyword>
<keyword evidence="6 7" id="KW-0472">Membrane</keyword>
<evidence type="ECO:0000313" key="10">
    <source>
        <dbReference type="EMBL" id="AOZ72737.1"/>
    </source>
</evidence>
<evidence type="ECO:0000256" key="1">
    <source>
        <dbReference type="ARBA" id="ARBA00004651"/>
    </source>
</evidence>
<evidence type="ECO:0000256" key="4">
    <source>
        <dbReference type="ARBA" id="ARBA00022840"/>
    </source>
</evidence>
<feature type="transmembrane region" description="Helical" evidence="7">
    <location>
        <begin position="18"/>
        <end position="39"/>
    </location>
</feature>
<evidence type="ECO:0000313" key="11">
    <source>
        <dbReference type="Proteomes" id="UP000176288"/>
    </source>
</evidence>
<dbReference type="STRING" id="1912795.BK816_05040"/>
<accession>A0A1D9MKA1</accession>
<evidence type="ECO:0000256" key="5">
    <source>
        <dbReference type="ARBA" id="ARBA00022989"/>
    </source>
</evidence>
<dbReference type="Proteomes" id="UP000176288">
    <property type="component" value="Chromosome"/>
</dbReference>
<dbReference type="RefSeq" id="WP_071164203.1">
    <property type="nucleotide sequence ID" value="NZ_CP017812.1"/>
</dbReference>
<dbReference type="GO" id="GO:0016887">
    <property type="term" value="F:ATP hydrolysis activity"/>
    <property type="evidence" value="ECO:0007669"/>
    <property type="project" value="InterPro"/>
</dbReference>
<dbReference type="AlphaFoldDB" id="A0A1D9MKA1"/>
<dbReference type="GO" id="GO:0042883">
    <property type="term" value="P:cysteine transport"/>
    <property type="evidence" value="ECO:0007669"/>
    <property type="project" value="InterPro"/>
</dbReference>
<dbReference type="PANTHER" id="PTHR24221:SF590">
    <property type="entry name" value="COMPONENT LINKED WITH THE ASSEMBLY OF CYTOCHROME' TRANSPORT TRANSMEMBRANE ATP-BINDING PROTEIN ABC TRANSPORTER CYDD-RELATED"/>
    <property type="match status" value="1"/>
</dbReference>
<name>A0A1D9MKA1_9ACTO</name>
<feature type="transmembrane region" description="Helical" evidence="7">
    <location>
        <begin position="59"/>
        <end position="80"/>
    </location>
</feature>
<gene>
    <name evidence="10" type="ORF">BK816_05040</name>
</gene>
<dbReference type="SMART" id="SM00382">
    <property type="entry name" value="AAA"/>
    <property type="match status" value="1"/>
</dbReference>
<feature type="domain" description="ABC transmembrane type-1" evidence="9">
    <location>
        <begin position="20"/>
        <end position="305"/>
    </location>
</feature>
<dbReference type="EMBL" id="CP017812">
    <property type="protein sequence ID" value="AOZ72737.1"/>
    <property type="molecule type" value="Genomic_DNA"/>
</dbReference>
<evidence type="ECO:0000256" key="7">
    <source>
        <dbReference type="SAM" id="Phobius"/>
    </source>
</evidence>
<dbReference type="InterPro" id="IPR027417">
    <property type="entry name" value="P-loop_NTPase"/>
</dbReference>
<reference evidence="10 11" key="1">
    <citation type="submission" date="2016-10" db="EMBL/GenBank/DDBJ databases">
        <title>Actinomyces aegypiusis sp. nov., isolated from the Aegypius monachus in Qinghai Tibet Plateau China.</title>
        <authorList>
            <person name="Wang Y."/>
        </authorList>
    </citation>
    <scope>NUCLEOTIDE SEQUENCE [LARGE SCALE GENOMIC DNA]</scope>
    <source>
        <strain evidence="10 11">VUL4_3</strain>
    </source>
</reference>
<sequence length="587" mass="63186">MKPLDPRLLKEVAPARKYFLAISAMGVLSAALVLVQTVALSKILAPLINGTKLFSWETLATPAFIILALTVLIRALTIYFRESLGHQAAGQIILDLRSKVLNAASQLGPRWLAENSTELVTLATKGLDNLVPYFVRYLPQLVLTMTVTPMALVVMAFFDLWSAIIAFLSLPLIPIFMILVGKLTQEFSDRKIAVMESLGAQVLDLLAGLTTMKALGREKGPEKNIQIIGEDYNKSTMATLRLAFLSGAILEFIATLSVALVAVEVGLRLVAGNINLYAGLIVIMLAPEVFNPLRQVGVQFHASSDGVAAVNAAFDVLEAKEPHKSSQSCPDLSRSKIQIEQVSIAARGAFSPDSVNAVISPGQTVILSAPSGVGKTSLVMALLGFVPIASGRICFSQPNNNAINLDQIDLDSLRRQVLWVPQRPALLPGSILDNIDMNLSAKDSKLARLASLTGLDQVVATLPDGWHTKLGHGGVGLSIGQRQRLALTRALRLDRPLVILDEPTAHLDALSSQQVVDIIQLLKQQGKTLILISHRGIPLEIADQVIELHSKKDENANSKGSFKALGNHDENANELEIETFLSGGSHA</sequence>
<organism evidence="10 11">
    <name type="scientific">Boudabousia tangfeifanii</name>
    <dbReference type="NCBI Taxonomy" id="1912795"/>
    <lineage>
        <taxon>Bacteria</taxon>
        <taxon>Bacillati</taxon>
        <taxon>Actinomycetota</taxon>
        <taxon>Actinomycetes</taxon>
        <taxon>Actinomycetales</taxon>
        <taxon>Actinomycetaceae</taxon>
        <taxon>Boudabousia</taxon>
    </lineage>
</organism>
<feature type="transmembrane region" description="Helical" evidence="7">
    <location>
        <begin position="164"/>
        <end position="181"/>
    </location>
</feature>
<keyword evidence="5 7" id="KW-1133">Transmembrane helix</keyword>
<keyword evidence="11" id="KW-1185">Reference proteome</keyword>
<dbReference type="Gene3D" id="3.40.50.300">
    <property type="entry name" value="P-loop containing nucleotide triphosphate hydrolases"/>
    <property type="match status" value="1"/>
</dbReference>
<feature type="domain" description="ABC transporter" evidence="8">
    <location>
        <begin position="337"/>
        <end position="575"/>
    </location>
</feature>
<dbReference type="Gene3D" id="1.20.1560.10">
    <property type="entry name" value="ABC transporter type 1, transmembrane domain"/>
    <property type="match status" value="1"/>
</dbReference>
<evidence type="ECO:0000256" key="3">
    <source>
        <dbReference type="ARBA" id="ARBA00022741"/>
    </source>
</evidence>
<dbReference type="KEGG" id="avu:BK816_05040"/>
<dbReference type="SUPFAM" id="SSF52540">
    <property type="entry name" value="P-loop containing nucleoside triphosphate hydrolases"/>
    <property type="match status" value="1"/>
</dbReference>
<dbReference type="GO" id="GO:0140359">
    <property type="term" value="F:ABC-type transporter activity"/>
    <property type="evidence" value="ECO:0007669"/>
    <property type="project" value="InterPro"/>
</dbReference>
<protein>
    <submittedName>
        <fullName evidence="10">Thiol reductant ABC exporter subunit CydD</fullName>
    </submittedName>
</protein>
<comment type="subcellular location">
    <subcellularLocation>
        <location evidence="1">Cell membrane</location>
        <topology evidence="1">Multi-pass membrane protein</topology>
    </subcellularLocation>
</comment>
<feature type="transmembrane region" description="Helical" evidence="7">
    <location>
        <begin position="137"/>
        <end position="158"/>
    </location>
</feature>
<dbReference type="CDD" id="cd18584">
    <property type="entry name" value="ABC_6TM_AarD_CydD"/>
    <property type="match status" value="1"/>
</dbReference>
<dbReference type="PROSITE" id="PS50929">
    <property type="entry name" value="ABC_TM1F"/>
    <property type="match status" value="1"/>
</dbReference>
<evidence type="ECO:0000256" key="6">
    <source>
        <dbReference type="ARBA" id="ARBA00023136"/>
    </source>
</evidence>
<dbReference type="PANTHER" id="PTHR24221">
    <property type="entry name" value="ATP-BINDING CASSETTE SUB-FAMILY B"/>
    <property type="match status" value="1"/>
</dbReference>